<dbReference type="EMBL" id="WJMV01000005">
    <property type="protein sequence ID" value="MRG74690.1"/>
    <property type="molecule type" value="Genomic_DNA"/>
</dbReference>
<sequence length="97" mass="10667">MDNNKMREIDRNQYIGSGFSAYGGELEVLLTYQDDKIQDLQVIKHHESEMGQWALDELPGKIIAANSADVDGITGASATSRAIKEATKDALQQAQQN</sequence>
<comment type="caution">
    <text evidence="4">The sequence shown here is derived from an EMBL/GenBank/DDBJ whole genome shotgun (WGS) entry which is preliminary data.</text>
</comment>
<name>A0A1C2G7D1_LIMRT</name>
<proteinExistence type="predicted"/>
<evidence type="ECO:0000313" key="5">
    <source>
        <dbReference type="Proteomes" id="UP000095141"/>
    </source>
</evidence>
<dbReference type="GO" id="GO:0010181">
    <property type="term" value="F:FMN binding"/>
    <property type="evidence" value="ECO:0007669"/>
    <property type="project" value="InterPro"/>
</dbReference>
<reference evidence="6 7" key="2">
    <citation type="submission" date="2019-11" db="EMBL/GenBank/DDBJ databases">
        <title>Draft genome sequence of 12 host-associated Lactobacillus reuteri rodent strains.</title>
        <authorList>
            <person name="Zhang S."/>
            <person name="Ozcam M."/>
            <person name="Van Pijkeren J.P."/>
        </authorList>
    </citation>
    <scope>NUCLEOTIDE SEQUENCE [LARGE SCALE GENOMIC DNA]</scope>
    <source>
        <strain evidence="2 7">6799jm-1</strain>
        <strain evidence="3 6">L1604-1</strain>
    </source>
</reference>
<organism evidence="4 5">
    <name type="scientific">Limosilactobacillus reuteri</name>
    <name type="common">Lactobacillus reuteri</name>
    <dbReference type="NCBI Taxonomy" id="1598"/>
    <lineage>
        <taxon>Bacteria</taxon>
        <taxon>Bacillati</taxon>
        <taxon>Bacillota</taxon>
        <taxon>Bacilli</taxon>
        <taxon>Lactobacillales</taxon>
        <taxon>Lactobacillaceae</taxon>
        <taxon>Limosilactobacillus</taxon>
    </lineage>
</organism>
<dbReference type="Pfam" id="PF04205">
    <property type="entry name" value="FMN_bind"/>
    <property type="match status" value="1"/>
</dbReference>
<dbReference type="Proteomes" id="UP000441557">
    <property type="component" value="Unassembled WGS sequence"/>
</dbReference>
<evidence type="ECO:0000259" key="1">
    <source>
        <dbReference type="SMART" id="SM00900"/>
    </source>
</evidence>
<evidence type="ECO:0000313" key="7">
    <source>
        <dbReference type="Proteomes" id="UP000452188"/>
    </source>
</evidence>
<feature type="domain" description="FMN-binding" evidence="1">
    <location>
        <begin position="21"/>
        <end position="94"/>
    </location>
</feature>
<dbReference type="GO" id="GO:0016020">
    <property type="term" value="C:membrane"/>
    <property type="evidence" value="ECO:0007669"/>
    <property type="project" value="InterPro"/>
</dbReference>
<evidence type="ECO:0000313" key="3">
    <source>
        <dbReference type="EMBL" id="MRG84243.1"/>
    </source>
</evidence>
<evidence type="ECO:0000313" key="4">
    <source>
        <dbReference type="EMBL" id="OCX47429.1"/>
    </source>
</evidence>
<dbReference type="EMBL" id="MCNS01000010">
    <property type="protein sequence ID" value="OCX47429.1"/>
    <property type="molecule type" value="Genomic_DNA"/>
</dbReference>
<dbReference type="SMART" id="SM00900">
    <property type="entry name" value="FMN_bind"/>
    <property type="match status" value="1"/>
</dbReference>
<dbReference type="RefSeq" id="WP_019254249.1">
    <property type="nucleotide sequence ID" value="NZ_CP136906.1"/>
</dbReference>
<dbReference type="Proteomes" id="UP000452188">
    <property type="component" value="Unassembled WGS sequence"/>
</dbReference>
<dbReference type="Gene3D" id="3.90.1010.20">
    <property type="match status" value="1"/>
</dbReference>
<gene>
    <name evidence="4" type="ORF">BFD03_06785</name>
    <name evidence="2" type="ORF">GIX79_02755</name>
    <name evidence="3" type="ORF">GIX80_07580</name>
</gene>
<dbReference type="EMBL" id="WJMZ01000007">
    <property type="protein sequence ID" value="MRG84243.1"/>
    <property type="molecule type" value="Genomic_DNA"/>
</dbReference>
<evidence type="ECO:0000313" key="2">
    <source>
        <dbReference type="EMBL" id="MRG74690.1"/>
    </source>
</evidence>
<protein>
    <submittedName>
        <fullName evidence="4">FMN-binding protein</fullName>
    </submittedName>
</protein>
<accession>A0A1C2G7D1</accession>
<dbReference type="AlphaFoldDB" id="A0A1C2G7D1"/>
<reference evidence="4 5" key="1">
    <citation type="submission" date="2016-08" db="EMBL/GenBank/DDBJ databases">
        <title>Probiotic bacterium isolated from chicken gut.</title>
        <authorList>
            <person name="Levy J.L."/>
            <person name="Hassan H.M."/>
            <person name="Mendoza M.A."/>
        </authorList>
    </citation>
    <scope>NUCLEOTIDE SEQUENCE [LARGE SCALE GENOMIC DNA]</scope>
    <source>
        <strain evidence="4 5">P43</strain>
    </source>
</reference>
<evidence type="ECO:0000313" key="6">
    <source>
        <dbReference type="Proteomes" id="UP000441557"/>
    </source>
</evidence>
<dbReference type="InterPro" id="IPR007329">
    <property type="entry name" value="FMN-bd"/>
</dbReference>
<dbReference type="Proteomes" id="UP000095141">
    <property type="component" value="Unassembled WGS sequence"/>
</dbReference>